<sequence length="88" mass="9704">MGVTYQISDSGTRNFGRTASEPRLEKSSFVDMPTASSLLDIKLFPCLLSVDADSAYLLENLFNDLFSGGLPLNSETTHSSVYLAVFFW</sequence>
<accession>A0A8X6Q4Z5</accession>
<comment type="caution">
    <text evidence="1">The sequence shown here is derived from an EMBL/GenBank/DDBJ whole genome shotgun (WGS) entry which is preliminary data.</text>
</comment>
<dbReference type="AlphaFoldDB" id="A0A8X6Q4Z5"/>
<protein>
    <submittedName>
        <fullName evidence="1">Uncharacterized protein</fullName>
    </submittedName>
</protein>
<evidence type="ECO:0000313" key="2">
    <source>
        <dbReference type="Proteomes" id="UP000887013"/>
    </source>
</evidence>
<dbReference type="EMBL" id="BMAW01122775">
    <property type="protein sequence ID" value="GFU00365.1"/>
    <property type="molecule type" value="Genomic_DNA"/>
</dbReference>
<reference evidence="1" key="1">
    <citation type="submission" date="2020-08" db="EMBL/GenBank/DDBJ databases">
        <title>Multicomponent nature underlies the extraordinary mechanical properties of spider dragline silk.</title>
        <authorList>
            <person name="Kono N."/>
            <person name="Nakamura H."/>
            <person name="Mori M."/>
            <person name="Yoshida Y."/>
            <person name="Ohtoshi R."/>
            <person name="Malay A.D."/>
            <person name="Moran D.A.P."/>
            <person name="Tomita M."/>
            <person name="Numata K."/>
            <person name="Arakawa K."/>
        </authorList>
    </citation>
    <scope>NUCLEOTIDE SEQUENCE</scope>
</reference>
<evidence type="ECO:0000313" key="1">
    <source>
        <dbReference type="EMBL" id="GFU00365.1"/>
    </source>
</evidence>
<organism evidence="1 2">
    <name type="scientific">Nephila pilipes</name>
    <name type="common">Giant wood spider</name>
    <name type="synonym">Nephila maculata</name>
    <dbReference type="NCBI Taxonomy" id="299642"/>
    <lineage>
        <taxon>Eukaryota</taxon>
        <taxon>Metazoa</taxon>
        <taxon>Ecdysozoa</taxon>
        <taxon>Arthropoda</taxon>
        <taxon>Chelicerata</taxon>
        <taxon>Arachnida</taxon>
        <taxon>Araneae</taxon>
        <taxon>Araneomorphae</taxon>
        <taxon>Entelegynae</taxon>
        <taxon>Araneoidea</taxon>
        <taxon>Nephilidae</taxon>
        <taxon>Nephila</taxon>
    </lineage>
</organism>
<proteinExistence type="predicted"/>
<keyword evidence="2" id="KW-1185">Reference proteome</keyword>
<name>A0A8X6Q4Z5_NEPPI</name>
<gene>
    <name evidence="1" type="ORF">NPIL_589121</name>
</gene>
<dbReference type="Proteomes" id="UP000887013">
    <property type="component" value="Unassembled WGS sequence"/>
</dbReference>